<gene>
    <name evidence="2" type="ORF">EEJ42_31370</name>
</gene>
<comment type="caution">
    <text evidence="2">The sequence shown here is derived from an EMBL/GenBank/DDBJ whole genome shotgun (WGS) entry which is preliminary data.</text>
</comment>
<keyword evidence="3" id="KW-1185">Reference proteome</keyword>
<evidence type="ECO:0000256" key="1">
    <source>
        <dbReference type="SAM" id="MobiDB-lite"/>
    </source>
</evidence>
<dbReference type="Proteomes" id="UP000275401">
    <property type="component" value="Unassembled WGS sequence"/>
</dbReference>
<feature type="non-terminal residue" evidence="2">
    <location>
        <position position="1"/>
    </location>
</feature>
<accession>A0A3M8V9X9</accession>
<feature type="region of interest" description="Disordered" evidence="1">
    <location>
        <begin position="1"/>
        <end position="76"/>
    </location>
</feature>
<organism evidence="2 3">
    <name type="scientific">Streptomyces botrytidirepellens</name>
    <dbReference type="NCBI Taxonomy" id="2486417"/>
    <lineage>
        <taxon>Bacteria</taxon>
        <taxon>Bacillati</taxon>
        <taxon>Actinomycetota</taxon>
        <taxon>Actinomycetes</taxon>
        <taxon>Kitasatosporales</taxon>
        <taxon>Streptomycetaceae</taxon>
        <taxon>Streptomyces</taxon>
    </lineage>
</organism>
<dbReference type="AlphaFoldDB" id="A0A3M8V9X9"/>
<feature type="compositionally biased region" description="Low complexity" evidence="1">
    <location>
        <begin position="36"/>
        <end position="53"/>
    </location>
</feature>
<protein>
    <submittedName>
        <fullName evidence="2">Uncharacterized protein</fullName>
    </submittedName>
</protein>
<name>A0A3M8V9X9_9ACTN</name>
<sequence>PESAAETKGTAEPTSSEELSGTAETEPAPAPPEPEATPGGPENPAAGPESPAGVPEGTTPGPMRDSEPAAAGGGVERMAAKVTYESVRDESDELTLMCEEDFATYERIGKRCEREIGKGDWLIAELTARGAGPGLLAWITRCKENYGTIYSELGQLKQNTKAQGEKVVQAKALLEAGQGVYARQAKDMERVMDRDFYLSDAVDSEDASAHEVYETRGA</sequence>
<evidence type="ECO:0000313" key="3">
    <source>
        <dbReference type="Proteomes" id="UP000275401"/>
    </source>
</evidence>
<dbReference type="EMBL" id="RIBZ01000429">
    <property type="protein sequence ID" value="RNG14364.1"/>
    <property type="molecule type" value="Genomic_DNA"/>
</dbReference>
<evidence type="ECO:0000313" key="2">
    <source>
        <dbReference type="EMBL" id="RNG14364.1"/>
    </source>
</evidence>
<proteinExistence type="predicted"/>
<reference evidence="2 3" key="1">
    <citation type="submission" date="2018-11" db="EMBL/GenBank/DDBJ databases">
        <title>The Potential of Streptomyces as Biocontrol Agents against the Tomato grey mould, Botrytis cinerea (Gray mold) Frontiers in Microbiology.</title>
        <authorList>
            <person name="Li D."/>
        </authorList>
    </citation>
    <scope>NUCLEOTIDE SEQUENCE [LARGE SCALE GENOMIC DNA]</scope>
    <source>
        <strain evidence="2 3">NEAU-LD23</strain>
    </source>
</reference>